<keyword evidence="6" id="KW-0804">Transcription</keyword>
<evidence type="ECO:0000313" key="10">
    <source>
        <dbReference type="EMBL" id="UNI17899.1"/>
    </source>
</evidence>
<dbReference type="GO" id="GO:0005634">
    <property type="term" value="C:nucleus"/>
    <property type="evidence" value="ECO:0007669"/>
    <property type="project" value="UniProtKB-SubCell"/>
</dbReference>
<feature type="region of interest" description="Disordered" evidence="8">
    <location>
        <begin position="57"/>
        <end position="100"/>
    </location>
</feature>
<evidence type="ECO:0000256" key="3">
    <source>
        <dbReference type="ARBA" id="ARBA00022833"/>
    </source>
</evidence>
<dbReference type="OrthoDB" id="4915912at2759"/>
<dbReference type="PANTHER" id="PTHR31668">
    <property type="entry name" value="GLUCOSE TRANSPORT TRANSCRIPTION REGULATOR RGT1-RELATED-RELATED"/>
    <property type="match status" value="1"/>
</dbReference>
<feature type="domain" description="Zn(2)-C6 fungal-type" evidence="9">
    <location>
        <begin position="22"/>
        <end position="52"/>
    </location>
</feature>
<dbReference type="Pfam" id="PF04082">
    <property type="entry name" value="Fungal_trans"/>
    <property type="match status" value="1"/>
</dbReference>
<dbReference type="SUPFAM" id="SSF57701">
    <property type="entry name" value="Zn2/Cys6 DNA-binding domain"/>
    <property type="match status" value="1"/>
</dbReference>
<reference evidence="10" key="1">
    <citation type="submission" date="2021-11" db="EMBL/GenBank/DDBJ databases">
        <title>Purpureocillium_takamizusanense_genome.</title>
        <authorList>
            <person name="Nguyen N.-H."/>
        </authorList>
    </citation>
    <scope>NUCLEOTIDE SEQUENCE</scope>
    <source>
        <strain evidence="10">PT3</strain>
    </source>
</reference>
<dbReference type="Gene3D" id="4.10.240.10">
    <property type="entry name" value="Zn(2)-C6 fungal-type DNA-binding domain"/>
    <property type="match status" value="1"/>
</dbReference>
<evidence type="ECO:0000313" key="11">
    <source>
        <dbReference type="Proteomes" id="UP000829364"/>
    </source>
</evidence>
<dbReference type="PROSITE" id="PS50048">
    <property type="entry name" value="ZN2_CY6_FUNGAL_2"/>
    <property type="match status" value="1"/>
</dbReference>
<dbReference type="SMART" id="SM00906">
    <property type="entry name" value="Fungal_trans"/>
    <property type="match status" value="1"/>
</dbReference>
<dbReference type="CDD" id="cd00067">
    <property type="entry name" value="GAL4"/>
    <property type="match status" value="1"/>
</dbReference>
<keyword evidence="11" id="KW-1185">Reference proteome</keyword>
<keyword evidence="3" id="KW-0862">Zinc</keyword>
<dbReference type="GO" id="GO:0006351">
    <property type="term" value="P:DNA-templated transcription"/>
    <property type="evidence" value="ECO:0007669"/>
    <property type="project" value="InterPro"/>
</dbReference>
<dbReference type="PROSITE" id="PS00463">
    <property type="entry name" value="ZN2_CY6_FUNGAL_1"/>
    <property type="match status" value="1"/>
</dbReference>
<dbReference type="Proteomes" id="UP000829364">
    <property type="component" value="Chromosome 3"/>
</dbReference>
<name>A0A9Q8VAI3_9HYPO</name>
<dbReference type="CDD" id="cd12148">
    <property type="entry name" value="fungal_TF_MHR"/>
    <property type="match status" value="1"/>
</dbReference>
<dbReference type="GO" id="GO:0000981">
    <property type="term" value="F:DNA-binding transcription factor activity, RNA polymerase II-specific"/>
    <property type="evidence" value="ECO:0007669"/>
    <property type="project" value="InterPro"/>
</dbReference>
<proteinExistence type="predicted"/>
<dbReference type="GeneID" id="72066163"/>
<organism evidence="10 11">
    <name type="scientific">Purpureocillium takamizusanense</name>
    <dbReference type="NCBI Taxonomy" id="2060973"/>
    <lineage>
        <taxon>Eukaryota</taxon>
        <taxon>Fungi</taxon>
        <taxon>Dikarya</taxon>
        <taxon>Ascomycota</taxon>
        <taxon>Pezizomycotina</taxon>
        <taxon>Sordariomycetes</taxon>
        <taxon>Hypocreomycetidae</taxon>
        <taxon>Hypocreales</taxon>
        <taxon>Ophiocordycipitaceae</taxon>
        <taxon>Purpureocillium</taxon>
    </lineage>
</organism>
<dbReference type="GO" id="GO:0003677">
    <property type="term" value="F:DNA binding"/>
    <property type="evidence" value="ECO:0007669"/>
    <property type="project" value="UniProtKB-KW"/>
</dbReference>
<dbReference type="InterPro" id="IPR007219">
    <property type="entry name" value="XnlR_reg_dom"/>
</dbReference>
<dbReference type="AlphaFoldDB" id="A0A9Q8VAI3"/>
<comment type="subcellular location">
    <subcellularLocation>
        <location evidence="1">Nucleus</location>
    </subcellularLocation>
</comment>
<keyword evidence="5" id="KW-0238">DNA-binding</keyword>
<dbReference type="InterPro" id="IPR036864">
    <property type="entry name" value="Zn2-C6_fun-type_DNA-bd_sf"/>
</dbReference>
<evidence type="ECO:0000256" key="6">
    <source>
        <dbReference type="ARBA" id="ARBA00023163"/>
    </source>
</evidence>
<evidence type="ECO:0000256" key="8">
    <source>
        <dbReference type="SAM" id="MobiDB-lite"/>
    </source>
</evidence>
<dbReference type="SMART" id="SM00066">
    <property type="entry name" value="GAL4"/>
    <property type="match status" value="1"/>
</dbReference>
<dbReference type="RefSeq" id="XP_047841380.1">
    <property type="nucleotide sequence ID" value="XM_047985403.1"/>
</dbReference>
<gene>
    <name evidence="10" type="ORF">JDV02_004208</name>
</gene>
<keyword evidence="7" id="KW-0539">Nucleus</keyword>
<dbReference type="EMBL" id="CP086356">
    <property type="protein sequence ID" value="UNI17899.1"/>
    <property type="molecule type" value="Genomic_DNA"/>
</dbReference>
<sequence length="623" mass="69685">MVAFAVYQSTLGGSLVETPGQACDQCRQKKSRCDRHRPVCGNCVKTGSGCTWIAIPKRRGPRPRKRRAMPLPLPLLGDNSASETTPERTGEAASSAAPINTSGTDAMDQFLESCDGQLPLMIPATSPDWQRCSSPSKLHREMPCTTTLPDYTACSGPLLEDHDIPNILNISQPCWSCVDDTLQLPCSFFEPYVRLFIDRLYPIFPVMDCHYLLRLVYADDTLGRPLTMAEYALLTSLSAAVVMQLNIEGLPGPTFDAGVEGKGTQAASPPFPQSLSCAQVFTTQCLEARQGYPFIEEADELTVMTSFFLFAYYGNLDQSQSAWYYLREAIGFAQSLGVDDADLYAGWEPSAQQRRRRLFWLLFITERAYAIQHRRQVILRPSIDLPRVFDSHEPKLVYGFLALAKVFRNIDNTFIKAWGEASSTSRACDPGIAMKKILDQEDLMGYLSMSEVNETQRLDVLITQQWLRVLVCNMKLRRSVLGAKHSTQQLIGAGHGVFEPQYVLDTCRSLLRIVSKANPLSLEAHGIGMEQKISDAANCLCDTLSMCKMDIAEDSSFHCKRDLLHHFMLFLSRFRNHESQYLKPLAQKANAVLTQGFQLVDRAMLCSSNDDQMIAQQDAPNEF</sequence>
<keyword evidence="4" id="KW-0805">Transcription regulation</keyword>
<evidence type="ECO:0000256" key="4">
    <source>
        <dbReference type="ARBA" id="ARBA00023015"/>
    </source>
</evidence>
<dbReference type="KEGG" id="ptkz:JDV02_004208"/>
<dbReference type="InterPro" id="IPR050797">
    <property type="entry name" value="Carb_Metab_Trans_Reg"/>
</dbReference>
<dbReference type="InterPro" id="IPR001138">
    <property type="entry name" value="Zn2Cys6_DnaBD"/>
</dbReference>
<dbReference type="PANTHER" id="PTHR31668:SF18">
    <property type="entry name" value="MALTOSE FERMENTATION REGULATORY PROTEIN MAL13-RELATED"/>
    <property type="match status" value="1"/>
</dbReference>
<evidence type="ECO:0000256" key="7">
    <source>
        <dbReference type="ARBA" id="ARBA00023242"/>
    </source>
</evidence>
<evidence type="ECO:0000259" key="9">
    <source>
        <dbReference type="PROSITE" id="PS50048"/>
    </source>
</evidence>
<protein>
    <recommendedName>
        <fullName evidence="9">Zn(2)-C6 fungal-type domain-containing protein</fullName>
    </recommendedName>
</protein>
<feature type="compositionally biased region" description="Basic residues" evidence="8">
    <location>
        <begin position="57"/>
        <end position="68"/>
    </location>
</feature>
<accession>A0A9Q8VAI3</accession>
<evidence type="ECO:0000256" key="5">
    <source>
        <dbReference type="ARBA" id="ARBA00023125"/>
    </source>
</evidence>
<dbReference type="Pfam" id="PF00172">
    <property type="entry name" value="Zn_clus"/>
    <property type="match status" value="1"/>
</dbReference>
<dbReference type="GO" id="GO:0008270">
    <property type="term" value="F:zinc ion binding"/>
    <property type="evidence" value="ECO:0007669"/>
    <property type="project" value="InterPro"/>
</dbReference>
<evidence type="ECO:0000256" key="2">
    <source>
        <dbReference type="ARBA" id="ARBA00022723"/>
    </source>
</evidence>
<keyword evidence="2" id="KW-0479">Metal-binding</keyword>
<evidence type="ECO:0000256" key="1">
    <source>
        <dbReference type="ARBA" id="ARBA00004123"/>
    </source>
</evidence>